<dbReference type="EMBL" id="JH993095">
    <property type="protein sequence ID" value="EKX35196.1"/>
    <property type="molecule type" value="Genomic_DNA"/>
</dbReference>
<proteinExistence type="inferred from homology"/>
<dbReference type="PaxDb" id="55529-EKX35196"/>
<evidence type="ECO:0000256" key="4">
    <source>
        <dbReference type="ARBA" id="ARBA00022618"/>
    </source>
</evidence>
<dbReference type="InterPro" id="IPR025977">
    <property type="entry name" value="Cnd3_C"/>
</dbReference>
<dbReference type="KEGG" id="gtt:GUITHDRAFT_146692"/>
<dbReference type="OrthoDB" id="27187at2759"/>
<keyword evidence="5" id="KW-0498">Mitosis</keyword>
<keyword evidence="3" id="KW-0158">Chromosome</keyword>
<evidence type="ECO:0000259" key="8">
    <source>
        <dbReference type="Pfam" id="PF12719"/>
    </source>
</evidence>
<protein>
    <recommendedName>
        <fullName evidence="8">Nuclear condensin complex subunit 3 C-terminal domain-containing protein</fullName>
    </recommendedName>
</protein>
<dbReference type="Gene3D" id="1.25.10.10">
    <property type="entry name" value="Leucine-rich Repeat Variant"/>
    <property type="match status" value="1"/>
</dbReference>
<dbReference type="AlphaFoldDB" id="L1IG07"/>
<dbReference type="InterPro" id="IPR016024">
    <property type="entry name" value="ARM-type_fold"/>
</dbReference>
<evidence type="ECO:0000313" key="9">
    <source>
        <dbReference type="EMBL" id="EKX35196.1"/>
    </source>
</evidence>
<evidence type="ECO:0000313" key="11">
    <source>
        <dbReference type="Proteomes" id="UP000011087"/>
    </source>
</evidence>
<organism evidence="9">
    <name type="scientific">Guillardia theta (strain CCMP2712)</name>
    <name type="common">Cryptophyte</name>
    <dbReference type="NCBI Taxonomy" id="905079"/>
    <lineage>
        <taxon>Eukaryota</taxon>
        <taxon>Cryptophyceae</taxon>
        <taxon>Pyrenomonadales</taxon>
        <taxon>Geminigeraceae</taxon>
        <taxon>Guillardia</taxon>
    </lineage>
</organism>
<evidence type="ECO:0000256" key="2">
    <source>
        <dbReference type="ARBA" id="ARBA00006533"/>
    </source>
</evidence>
<dbReference type="HOGENOM" id="CLU_004446_2_2_1"/>
<evidence type="ECO:0000256" key="1">
    <source>
        <dbReference type="ARBA" id="ARBA00004286"/>
    </source>
</evidence>
<keyword evidence="7" id="KW-0131">Cell cycle</keyword>
<dbReference type="GO" id="GO:0051301">
    <property type="term" value="P:cell division"/>
    <property type="evidence" value="ECO:0007669"/>
    <property type="project" value="UniProtKB-KW"/>
</dbReference>
<keyword evidence="11" id="KW-1185">Reference proteome</keyword>
<evidence type="ECO:0000313" key="10">
    <source>
        <dbReference type="EnsemblProtists" id="EKX35196"/>
    </source>
</evidence>
<accession>L1IG07</accession>
<sequence>MPEKQESTFLQVIEQLEECQKSFAVHRKCIMKLKQAQSADPDTFQRALTQSIDRAMLVFKREPAVERFLQFVASFISFTNDKYSSDGELACVLLKRMIPLTCARDKAVRFRACQLTAKLLNSLGEDAEVSEELFDEILHAMLARLHDKVPVVRPTDLSDAVTMEYVRLVSNDTSKEVRKAVLANMGVSSVTLPFILERTRDVREDVRKYAYNVVSIKIDVKSLQISQRIFLVENGLKDRNELVRKACTDMICNKWVAKGSGNPIAFLKLLDVEIYSEATERALRAVLGSGKLKSPASFLPENRSALQAEEAFYWRVLGKVAVERNDDDMMDATLPELSDFCQVLESNMGSSSFVTTELLKFVPLLDLGDELGRKKLYTMLGSILLSLEQPMSLISHVMTGLHCLESNSESFVAFIAGILKQLLEFAEVDASKAFLHRCLVDENDDIRKEALECLGLFCLLDEHIAASYIPLFLQVLAHDTEKLQARRDSSSLPPSSSYLHPSSWLLQVTLLQVCALSAILDILLVFKQSDWNKVPENLLEVGGDSAAGTSVWQQVVQSLSNGSFLLRATAAEGLAKLLYAGRLRAAGHEVEKQTTLALLFAYFASSAEEESAMRQCLAVFFPTFAAKEADNLLVLGAIALPALRIILEAPRGSPLAKVNALQVGQYLLSLLEDAAKGEDAIKASKRAKLTIASLICEELTGCDSSASVKCSCLRLSLLVLSFASSLPARPHPRFRIRAE</sequence>
<comment type="subcellular location">
    <subcellularLocation>
        <location evidence="1">Chromosome</location>
    </subcellularLocation>
</comment>
<dbReference type="GO" id="GO:0007076">
    <property type="term" value="P:mitotic chromosome condensation"/>
    <property type="evidence" value="ECO:0007669"/>
    <property type="project" value="InterPro"/>
</dbReference>
<dbReference type="EnsemblProtists" id="EKX35196">
    <property type="protein sequence ID" value="EKX35196"/>
    <property type="gene ID" value="GUITHDRAFT_146692"/>
</dbReference>
<dbReference type="STRING" id="905079.L1IG07"/>
<dbReference type="eggNOG" id="KOG2025">
    <property type="taxonomic scope" value="Eukaryota"/>
</dbReference>
<dbReference type="Pfam" id="PF12719">
    <property type="entry name" value="Cnd3"/>
    <property type="match status" value="2"/>
</dbReference>
<evidence type="ECO:0000256" key="3">
    <source>
        <dbReference type="ARBA" id="ARBA00022454"/>
    </source>
</evidence>
<dbReference type="GO" id="GO:0000793">
    <property type="term" value="C:condensed chromosome"/>
    <property type="evidence" value="ECO:0007669"/>
    <property type="project" value="TreeGrafter"/>
</dbReference>
<dbReference type="Proteomes" id="UP000011087">
    <property type="component" value="Unassembled WGS sequence"/>
</dbReference>
<reference evidence="9 11" key="1">
    <citation type="journal article" date="2012" name="Nature">
        <title>Algal genomes reveal evolutionary mosaicism and the fate of nucleomorphs.</title>
        <authorList>
            <consortium name="DOE Joint Genome Institute"/>
            <person name="Curtis B.A."/>
            <person name="Tanifuji G."/>
            <person name="Burki F."/>
            <person name="Gruber A."/>
            <person name="Irimia M."/>
            <person name="Maruyama S."/>
            <person name="Arias M.C."/>
            <person name="Ball S.G."/>
            <person name="Gile G.H."/>
            <person name="Hirakawa Y."/>
            <person name="Hopkins J.F."/>
            <person name="Kuo A."/>
            <person name="Rensing S.A."/>
            <person name="Schmutz J."/>
            <person name="Symeonidi A."/>
            <person name="Elias M."/>
            <person name="Eveleigh R.J."/>
            <person name="Herman E.K."/>
            <person name="Klute M.J."/>
            <person name="Nakayama T."/>
            <person name="Obornik M."/>
            <person name="Reyes-Prieto A."/>
            <person name="Armbrust E.V."/>
            <person name="Aves S.J."/>
            <person name="Beiko R.G."/>
            <person name="Coutinho P."/>
            <person name="Dacks J.B."/>
            <person name="Durnford D.G."/>
            <person name="Fast N.M."/>
            <person name="Green B.R."/>
            <person name="Grisdale C.J."/>
            <person name="Hempel F."/>
            <person name="Henrissat B."/>
            <person name="Hoppner M.P."/>
            <person name="Ishida K."/>
            <person name="Kim E."/>
            <person name="Koreny L."/>
            <person name="Kroth P.G."/>
            <person name="Liu Y."/>
            <person name="Malik S.B."/>
            <person name="Maier U.G."/>
            <person name="McRose D."/>
            <person name="Mock T."/>
            <person name="Neilson J.A."/>
            <person name="Onodera N.T."/>
            <person name="Poole A.M."/>
            <person name="Pritham E.J."/>
            <person name="Richards T.A."/>
            <person name="Rocap G."/>
            <person name="Roy S.W."/>
            <person name="Sarai C."/>
            <person name="Schaack S."/>
            <person name="Shirato S."/>
            <person name="Slamovits C.H."/>
            <person name="Spencer D.F."/>
            <person name="Suzuki S."/>
            <person name="Worden A.Z."/>
            <person name="Zauner S."/>
            <person name="Barry K."/>
            <person name="Bell C."/>
            <person name="Bharti A.K."/>
            <person name="Crow J.A."/>
            <person name="Grimwood J."/>
            <person name="Kramer R."/>
            <person name="Lindquist E."/>
            <person name="Lucas S."/>
            <person name="Salamov A."/>
            <person name="McFadden G.I."/>
            <person name="Lane C.E."/>
            <person name="Keeling P.J."/>
            <person name="Gray M.W."/>
            <person name="Grigoriev I.V."/>
            <person name="Archibald J.M."/>
        </authorList>
    </citation>
    <scope>NUCLEOTIDE SEQUENCE</scope>
    <source>
        <strain evidence="9 11">CCMP2712</strain>
    </source>
</reference>
<gene>
    <name evidence="9" type="ORF">GUITHDRAFT_146692</name>
</gene>
<reference evidence="11" key="2">
    <citation type="submission" date="2012-11" db="EMBL/GenBank/DDBJ databases">
        <authorList>
            <person name="Kuo A."/>
            <person name="Curtis B.A."/>
            <person name="Tanifuji G."/>
            <person name="Burki F."/>
            <person name="Gruber A."/>
            <person name="Irimia M."/>
            <person name="Maruyama S."/>
            <person name="Arias M.C."/>
            <person name="Ball S.G."/>
            <person name="Gile G.H."/>
            <person name="Hirakawa Y."/>
            <person name="Hopkins J.F."/>
            <person name="Rensing S.A."/>
            <person name="Schmutz J."/>
            <person name="Symeonidi A."/>
            <person name="Elias M."/>
            <person name="Eveleigh R.J."/>
            <person name="Herman E.K."/>
            <person name="Klute M.J."/>
            <person name="Nakayama T."/>
            <person name="Obornik M."/>
            <person name="Reyes-Prieto A."/>
            <person name="Armbrust E.V."/>
            <person name="Aves S.J."/>
            <person name="Beiko R.G."/>
            <person name="Coutinho P."/>
            <person name="Dacks J.B."/>
            <person name="Durnford D.G."/>
            <person name="Fast N.M."/>
            <person name="Green B.R."/>
            <person name="Grisdale C."/>
            <person name="Hempe F."/>
            <person name="Henrissat B."/>
            <person name="Hoppner M.P."/>
            <person name="Ishida K.-I."/>
            <person name="Kim E."/>
            <person name="Koreny L."/>
            <person name="Kroth P.G."/>
            <person name="Liu Y."/>
            <person name="Malik S.-B."/>
            <person name="Maier U.G."/>
            <person name="McRose D."/>
            <person name="Mock T."/>
            <person name="Neilson J.A."/>
            <person name="Onodera N.T."/>
            <person name="Poole A.M."/>
            <person name="Pritham E.J."/>
            <person name="Richards T.A."/>
            <person name="Rocap G."/>
            <person name="Roy S.W."/>
            <person name="Sarai C."/>
            <person name="Schaack S."/>
            <person name="Shirato S."/>
            <person name="Slamovits C.H."/>
            <person name="Spencer D.F."/>
            <person name="Suzuki S."/>
            <person name="Worden A.Z."/>
            <person name="Zauner S."/>
            <person name="Barry K."/>
            <person name="Bell C."/>
            <person name="Bharti A.K."/>
            <person name="Crow J.A."/>
            <person name="Grimwood J."/>
            <person name="Kramer R."/>
            <person name="Lindquist E."/>
            <person name="Lucas S."/>
            <person name="Salamov A."/>
            <person name="McFadden G.I."/>
            <person name="Lane C.E."/>
            <person name="Keeling P.J."/>
            <person name="Gray M.W."/>
            <person name="Grigoriev I.V."/>
            <person name="Archibald J.M."/>
        </authorList>
    </citation>
    <scope>NUCLEOTIDE SEQUENCE</scope>
    <source>
        <strain evidence="11">CCMP2712</strain>
    </source>
</reference>
<feature type="domain" description="Nuclear condensin complex subunit 3 C-terminal" evidence="8">
    <location>
        <begin position="511"/>
        <end position="718"/>
    </location>
</feature>
<dbReference type="GO" id="GO:0000796">
    <property type="term" value="C:condensin complex"/>
    <property type="evidence" value="ECO:0007669"/>
    <property type="project" value="InterPro"/>
</dbReference>
<name>L1IG07_GUITC</name>
<dbReference type="GeneID" id="17291941"/>
<dbReference type="PANTHER" id="PTHR14418:SF5">
    <property type="entry name" value="CONDENSIN COMPLEX SUBUNIT 3"/>
    <property type="match status" value="1"/>
</dbReference>
<keyword evidence="6" id="KW-0226">DNA condensation</keyword>
<keyword evidence="4" id="KW-0132">Cell division</keyword>
<dbReference type="InterPro" id="IPR027165">
    <property type="entry name" value="CND3"/>
</dbReference>
<dbReference type="SUPFAM" id="SSF48371">
    <property type="entry name" value="ARM repeat"/>
    <property type="match status" value="1"/>
</dbReference>
<comment type="similarity">
    <text evidence="2">Belongs to the CND3 (condensin subunit 3) family.</text>
</comment>
<evidence type="ECO:0000256" key="5">
    <source>
        <dbReference type="ARBA" id="ARBA00022776"/>
    </source>
</evidence>
<evidence type="ECO:0000256" key="6">
    <source>
        <dbReference type="ARBA" id="ARBA00023067"/>
    </source>
</evidence>
<dbReference type="OMA" id="FRATQIT"/>
<evidence type="ECO:0000256" key="7">
    <source>
        <dbReference type="ARBA" id="ARBA00023306"/>
    </source>
</evidence>
<feature type="domain" description="Nuclear condensin complex subunit 3 C-terminal" evidence="8">
    <location>
        <begin position="434"/>
        <end position="485"/>
    </location>
</feature>
<dbReference type="InterPro" id="IPR011989">
    <property type="entry name" value="ARM-like"/>
</dbReference>
<dbReference type="RefSeq" id="XP_005822176.1">
    <property type="nucleotide sequence ID" value="XM_005822119.1"/>
</dbReference>
<dbReference type="PANTHER" id="PTHR14418">
    <property type="entry name" value="CONDENSIN COMPLEX SUBUNIT 3-RELATED"/>
    <property type="match status" value="1"/>
</dbReference>
<reference evidence="10" key="3">
    <citation type="submission" date="2016-03" db="UniProtKB">
        <authorList>
            <consortium name="EnsemblProtists"/>
        </authorList>
    </citation>
    <scope>IDENTIFICATION</scope>
</reference>